<feature type="compositionally biased region" description="Pro residues" evidence="1">
    <location>
        <begin position="42"/>
        <end position="51"/>
    </location>
</feature>
<proteinExistence type="predicted"/>
<keyword evidence="2" id="KW-1133">Transmembrane helix</keyword>
<dbReference type="InterPro" id="IPR046796">
    <property type="entry name" value="Transposase_32_dom"/>
</dbReference>
<protein>
    <submittedName>
        <fullName evidence="5">Uncharacterized protein LOC105853013</fullName>
    </submittedName>
</protein>
<gene>
    <name evidence="5" type="primary">LOC105853013</name>
</gene>
<name>A0A1S3EJ50_CICAR</name>
<sequence length="366" mass="40945">MAHIKHTAKCKISSLGLEKNFHNYSSSESDDQEKDHNTASPPQAPSQPPTPKSKNLSSSNTIASTPIRRSSRILFGVVSSKKKVPQDNIIHVVDTDDSEEITSATSIPKSSYEKTTPKRSKKQPSSKKSHSSSSKTTSTIPLFDSPDLETNYIFKWQNKYVVNGKHIDLDDLKQGGFKVEEMFDQLGWTSFFRINEPQYSRLVKAFYAVCNGSKGSYGFSFILKGVHLEVNPTILCQILDLQDAGAYCFSETWYAQYKITRTSVIQNILINSPKPLVASNLHHLCHVLHNICVHSVVPRAGSFETETELDILIIHHLLSGTTLHLGNIIFSFMLNVVVLGRLAPYGMILIKVFKFFKVPLDDEPCV</sequence>
<feature type="compositionally biased region" description="Basic residues" evidence="1">
    <location>
        <begin position="117"/>
        <end position="130"/>
    </location>
</feature>
<evidence type="ECO:0000313" key="4">
    <source>
        <dbReference type="Proteomes" id="UP000087171"/>
    </source>
</evidence>
<feature type="compositionally biased region" description="Polar residues" evidence="1">
    <location>
        <begin position="52"/>
        <end position="65"/>
    </location>
</feature>
<feature type="transmembrane region" description="Helical" evidence="2">
    <location>
        <begin position="328"/>
        <end position="350"/>
    </location>
</feature>
<dbReference type="OrthoDB" id="848707at2759"/>
<organism evidence="4 5">
    <name type="scientific">Cicer arietinum</name>
    <name type="common">Chickpea</name>
    <name type="synonym">Garbanzo</name>
    <dbReference type="NCBI Taxonomy" id="3827"/>
    <lineage>
        <taxon>Eukaryota</taxon>
        <taxon>Viridiplantae</taxon>
        <taxon>Streptophyta</taxon>
        <taxon>Embryophyta</taxon>
        <taxon>Tracheophyta</taxon>
        <taxon>Spermatophyta</taxon>
        <taxon>Magnoliopsida</taxon>
        <taxon>eudicotyledons</taxon>
        <taxon>Gunneridae</taxon>
        <taxon>Pentapetalae</taxon>
        <taxon>rosids</taxon>
        <taxon>fabids</taxon>
        <taxon>Fabales</taxon>
        <taxon>Fabaceae</taxon>
        <taxon>Papilionoideae</taxon>
        <taxon>50 kb inversion clade</taxon>
        <taxon>NPAAA clade</taxon>
        <taxon>Hologalegina</taxon>
        <taxon>IRL clade</taxon>
        <taxon>Cicereae</taxon>
        <taxon>Cicer</taxon>
    </lineage>
</organism>
<feature type="domain" description="Putative plant transposon protein" evidence="3">
    <location>
        <begin position="186"/>
        <end position="336"/>
    </location>
</feature>
<dbReference type="Pfam" id="PF20167">
    <property type="entry name" value="Transposase_32"/>
    <property type="match status" value="1"/>
</dbReference>
<evidence type="ECO:0000256" key="1">
    <source>
        <dbReference type="SAM" id="MobiDB-lite"/>
    </source>
</evidence>
<keyword evidence="2" id="KW-0472">Membrane</keyword>
<evidence type="ECO:0000259" key="3">
    <source>
        <dbReference type="Pfam" id="PF20167"/>
    </source>
</evidence>
<dbReference type="Proteomes" id="UP000087171">
    <property type="component" value="Unplaced"/>
</dbReference>
<reference evidence="5" key="1">
    <citation type="submission" date="2025-08" db="UniProtKB">
        <authorList>
            <consortium name="RefSeq"/>
        </authorList>
    </citation>
    <scope>IDENTIFICATION</scope>
    <source>
        <tissue evidence="5">Etiolated seedlings</tissue>
    </source>
</reference>
<evidence type="ECO:0000256" key="2">
    <source>
        <dbReference type="SAM" id="Phobius"/>
    </source>
</evidence>
<keyword evidence="4" id="KW-1185">Reference proteome</keyword>
<accession>A0A1S3EJ50</accession>
<evidence type="ECO:0000313" key="5">
    <source>
        <dbReference type="RefSeq" id="XP_012575438.1"/>
    </source>
</evidence>
<dbReference type="AlphaFoldDB" id="A0A1S3EJ50"/>
<feature type="region of interest" description="Disordered" evidence="1">
    <location>
        <begin position="99"/>
        <end position="140"/>
    </location>
</feature>
<feature type="region of interest" description="Disordered" evidence="1">
    <location>
        <begin position="21"/>
        <end position="65"/>
    </location>
</feature>
<keyword evidence="2" id="KW-0812">Transmembrane</keyword>
<dbReference type="RefSeq" id="XP_012575438.1">
    <property type="nucleotide sequence ID" value="XM_012719984.1"/>
</dbReference>